<dbReference type="AlphaFoldDB" id="A0A5J6SMX7"/>
<evidence type="ECO:0000313" key="1">
    <source>
        <dbReference type="EMBL" id="QFF99276.1"/>
    </source>
</evidence>
<protein>
    <submittedName>
        <fullName evidence="1">Uncharacterized protein</fullName>
    </submittedName>
</protein>
<organism evidence="1 2">
    <name type="scientific">Psychrobacillus glaciei</name>
    <dbReference type="NCBI Taxonomy" id="2283160"/>
    <lineage>
        <taxon>Bacteria</taxon>
        <taxon>Bacillati</taxon>
        <taxon>Bacillota</taxon>
        <taxon>Bacilli</taxon>
        <taxon>Bacillales</taxon>
        <taxon>Bacillaceae</taxon>
        <taxon>Psychrobacillus</taxon>
    </lineage>
</organism>
<reference evidence="1 2" key="1">
    <citation type="submission" date="2018-07" db="EMBL/GenBank/DDBJ databases">
        <title>Complete genome sequence of Psychrobacillus sp. PB01, isolated from iceberg, and comparative genome analysis of Psychrobacillus strains.</title>
        <authorList>
            <person name="Lee P.C."/>
        </authorList>
    </citation>
    <scope>NUCLEOTIDE SEQUENCE [LARGE SCALE GENOMIC DNA]</scope>
    <source>
        <strain evidence="1 2">PB01</strain>
    </source>
</reference>
<sequence length="181" mass="20467">MSKKLKIISITAILLGIIFINLALKDDVQEIKKVMYSLNQPMTNIAHIEFLDNNQAIAFYEWGNHQDLFFGSALFKKNLFGWKLVTSFAGGLSHEHKLDWGISNLESSFYGYTDLIRGKILDPQIEEVNIKTDGGNEFKANIIEYGDDQKFWFLVTDGEDLIGTTITGLSSDGKIIEQIIQ</sequence>
<name>A0A5J6SMX7_9BACI</name>
<dbReference type="Proteomes" id="UP000325517">
    <property type="component" value="Chromosome"/>
</dbReference>
<keyword evidence="2" id="KW-1185">Reference proteome</keyword>
<dbReference type="RefSeq" id="WP_151700202.1">
    <property type="nucleotide sequence ID" value="NZ_CP031223.1"/>
</dbReference>
<dbReference type="OrthoDB" id="2604331at2"/>
<dbReference type="EMBL" id="CP031223">
    <property type="protein sequence ID" value="QFF99276.1"/>
    <property type="molecule type" value="Genomic_DNA"/>
</dbReference>
<evidence type="ECO:0000313" key="2">
    <source>
        <dbReference type="Proteomes" id="UP000325517"/>
    </source>
</evidence>
<dbReference type="KEGG" id="psyo:PB01_10810"/>
<gene>
    <name evidence="1" type="ORF">PB01_10810</name>
</gene>
<accession>A0A5J6SMX7</accession>
<proteinExistence type="predicted"/>